<comment type="catalytic activity">
    <reaction evidence="1 4">
        <text>D-cellobiose = beta-D-glucosyl-(1-&gt;4)-D-mannopyranose</text>
        <dbReference type="Rhea" id="RHEA:23384"/>
        <dbReference type="ChEBI" id="CHEBI:17057"/>
        <dbReference type="ChEBI" id="CHEBI:47931"/>
        <dbReference type="EC" id="5.1.3.11"/>
    </reaction>
</comment>
<dbReference type="EMBL" id="BMGH01000001">
    <property type="protein sequence ID" value="GGD00489.1"/>
    <property type="molecule type" value="Genomic_DNA"/>
</dbReference>
<evidence type="ECO:0000256" key="1">
    <source>
        <dbReference type="ARBA" id="ARBA00001470"/>
    </source>
</evidence>
<reference evidence="5" key="1">
    <citation type="journal article" date="2014" name="Int. J. Syst. Evol. Microbiol.">
        <title>Complete genome sequence of Corynebacterium casei LMG S-19264T (=DSM 44701T), isolated from a smear-ripened cheese.</title>
        <authorList>
            <consortium name="US DOE Joint Genome Institute (JGI-PGF)"/>
            <person name="Walter F."/>
            <person name="Albersmeier A."/>
            <person name="Kalinowski J."/>
            <person name="Ruckert C."/>
        </authorList>
    </citation>
    <scope>NUCLEOTIDE SEQUENCE</scope>
    <source>
        <strain evidence="5">CGMCC 1.12921</strain>
    </source>
</reference>
<comment type="similarity">
    <text evidence="2">Belongs to the N-acylglucosamine 2-epimerase family.</text>
</comment>
<evidence type="ECO:0000256" key="2">
    <source>
        <dbReference type="ARBA" id="ARBA00008558"/>
    </source>
</evidence>
<dbReference type="SUPFAM" id="SSF48208">
    <property type="entry name" value="Six-hairpin glycosidases"/>
    <property type="match status" value="1"/>
</dbReference>
<keyword evidence="6" id="KW-1185">Reference proteome</keyword>
<reference evidence="5" key="2">
    <citation type="submission" date="2020-09" db="EMBL/GenBank/DDBJ databases">
        <authorList>
            <person name="Sun Q."/>
            <person name="Zhou Y."/>
        </authorList>
    </citation>
    <scope>NUCLEOTIDE SEQUENCE</scope>
    <source>
        <strain evidence="5">CGMCC 1.12921</strain>
    </source>
</reference>
<dbReference type="PANTHER" id="PTHR15108">
    <property type="entry name" value="N-ACYLGLUCOSAMINE-2-EPIMERASE"/>
    <property type="match status" value="1"/>
</dbReference>
<dbReference type="HAMAP" id="MF_00929">
    <property type="entry name" value="Cellobiose_2_epim"/>
    <property type="match status" value="1"/>
</dbReference>
<dbReference type="AlphaFoldDB" id="A0A8J2V3Y2"/>
<dbReference type="InterPro" id="IPR008928">
    <property type="entry name" value="6-hairpin_glycosidase_sf"/>
</dbReference>
<accession>A0A8J2V3Y2</accession>
<sequence length="403" mass="46241">MDRTLITLRDEFRAELERIARWWVAHAPDEVNGGFHGQINMDTMPEPGAEKGCVLNARILWAFSELAAFDDRADYRAMADRAYESFTRSFLDPVHGGAWWSLNADGTPADRRKQTYAQGFGIYGLCAYYHLTGSRDALEQALELARLLEERTYDADKGGYIEAFAEDWSPTGDVRLSERDLQATKTMNTHLHILEPYTVLYRVHPNDHSRELLRKNIILLTEKFIAPRGTHQRLFFDGDWKSLSDEVSFGHDIEASWLLHEALEVLDDPEMTALYLPHVRQLAEASLRESLNAFGEGICELGHDGPERIYEWWCQAEALVGFLNAWQLTGETRYLRAVTEVWQFIKSDVLDTENGDWHAYAGDVPDYSNLGYKAGFWKGPYHNCRAMMECIRRLNAMTGDREC</sequence>
<dbReference type="Pfam" id="PF07221">
    <property type="entry name" value="GlcNAc_2-epim"/>
    <property type="match status" value="1"/>
</dbReference>
<protein>
    <recommendedName>
        <fullName evidence="4">Cellobiose 2-epimerase</fullName>
        <shortName evidence="4">CE</shortName>
        <ecNumber evidence="4">5.1.3.11</ecNumber>
    </recommendedName>
</protein>
<keyword evidence="3 4" id="KW-0413">Isomerase</keyword>
<dbReference type="Gene3D" id="1.50.10.10">
    <property type="match status" value="1"/>
</dbReference>
<comment type="function">
    <text evidence="4">Catalyzes the reversible epimerization of cellobiose to 4-O-beta-D-glucopyranosyl-D-mannose (Glc-Man).</text>
</comment>
<dbReference type="EC" id="5.1.3.11" evidence="4"/>
<dbReference type="GO" id="GO:0005975">
    <property type="term" value="P:carbohydrate metabolic process"/>
    <property type="evidence" value="ECO:0007669"/>
    <property type="project" value="InterPro"/>
</dbReference>
<dbReference type="InterPro" id="IPR028584">
    <property type="entry name" value="Cellobiose_2_epim"/>
</dbReference>
<comment type="caution">
    <text evidence="5">The sequence shown here is derived from an EMBL/GenBank/DDBJ whole genome shotgun (WGS) entry which is preliminary data.</text>
</comment>
<name>A0A8J2V3Y2_9PROT</name>
<dbReference type="GO" id="GO:0047736">
    <property type="term" value="F:cellobiose epimerase activity"/>
    <property type="evidence" value="ECO:0007669"/>
    <property type="project" value="UniProtKB-UniRule"/>
</dbReference>
<dbReference type="RefSeq" id="WP_188159885.1">
    <property type="nucleotide sequence ID" value="NZ_BMGH01000001.1"/>
</dbReference>
<organism evidence="5 6">
    <name type="scientific">Aquisalinus flavus</name>
    <dbReference type="NCBI Taxonomy" id="1526572"/>
    <lineage>
        <taxon>Bacteria</taxon>
        <taxon>Pseudomonadati</taxon>
        <taxon>Pseudomonadota</taxon>
        <taxon>Alphaproteobacteria</taxon>
        <taxon>Parvularculales</taxon>
        <taxon>Parvularculaceae</taxon>
        <taxon>Aquisalinus</taxon>
    </lineage>
</organism>
<evidence type="ECO:0000256" key="3">
    <source>
        <dbReference type="ARBA" id="ARBA00023235"/>
    </source>
</evidence>
<dbReference type="InterPro" id="IPR012341">
    <property type="entry name" value="6hp_glycosidase-like_sf"/>
</dbReference>
<dbReference type="InterPro" id="IPR010819">
    <property type="entry name" value="AGE/CE"/>
</dbReference>
<evidence type="ECO:0000313" key="5">
    <source>
        <dbReference type="EMBL" id="GGD00489.1"/>
    </source>
</evidence>
<proteinExistence type="inferred from homology"/>
<gene>
    <name evidence="5" type="ORF">GCM10011342_06870</name>
</gene>
<dbReference type="Proteomes" id="UP000613582">
    <property type="component" value="Unassembled WGS sequence"/>
</dbReference>
<evidence type="ECO:0000313" key="6">
    <source>
        <dbReference type="Proteomes" id="UP000613582"/>
    </source>
</evidence>
<evidence type="ECO:0000256" key="4">
    <source>
        <dbReference type="HAMAP-Rule" id="MF_00929"/>
    </source>
</evidence>
<comment type="similarity">
    <text evidence="4">Belongs to the cellobiose 2-epimerase family.</text>
</comment>